<dbReference type="PANTHER" id="PTHR33297:SF4">
    <property type="entry name" value="AMASTIN"/>
    <property type="match status" value="1"/>
</dbReference>
<feature type="transmembrane region" description="Helical" evidence="1">
    <location>
        <begin position="7"/>
        <end position="27"/>
    </location>
</feature>
<dbReference type="KEGG" id="lbz:LBRM_20_2390"/>
<dbReference type="Pfam" id="PF07344">
    <property type="entry name" value="Amastin"/>
    <property type="match status" value="1"/>
</dbReference>
<protein>
    <submittedName>
        <fullName evidence="2">Amastin-like_surface_protein</fullName>
    </submittedName>
</protein>
<gene>
    <name evidence="2" type="ORF">LBRM2904_20.2290</name>
</gene>
<dbReference type="RefSeq" id="XP_001564520.1">
    <property type="nucleotide sequence ID" value="XM_001564470.1"/>
</dbReference>
<sequence>MEFNIALLVYAVVQFFAFLFVLVATPLDMFRFRMNFFNITGCMTLWGLKNTCNSISHNITVYTVWADCPVRLRLFRAAGALAIISIFIYGAAFVLGVVMLFYRLILRWICLGLNIAGAISLFFIWVTMVITFLRDDDGPCPDLQRFTQYGVGFALFVVAWVLDIINILLLVLSIGTTISTESGQVEQKEGTL</sequence>
<reference evidence="2 3" key="1">
    <citation type="submission" date="2018-09" db="EMBL/GenBank/DDBJ databases">
        <authorList>
            <person name="Peiro R."/>
            <person name="Begona"/>
            <person name="Cbmso G."/>
            <person name="Lopez M."/>
            <person name="Gonzalez S."/>
        </authorList>
    </citation>
    <scope>NUCLEOTIDE SEQUENCE [LARGE SCALE GENOMIC DNA]</scope>
</reference>
<organism evidence="2 3">
    <name type="scientific">Leishmania braziliensis MHOM/BR/75/M2904</name>
    <dbReference type="NCBI Taxonomy" id="420245"/>
    <lineage>
        <taxon>Eukaryota</taxon>
        <taxon>Discoba</taxon>
        <taxon>Euglenozoa</taxon>
        <taxon>Kinetoplastea</taxon>
        <taxon>Metakinetoplastina</taxon>
        <taxon>Trypanosomatida</taxon>
        <taxon>Trypanosomatidae</taxon>
        <taxon>Leishmaniinae</taxon>
        <taxon>Leishmania</taxon>
        <taxon>Leishmania braziliensis species complex</taxon>
    </lineage>
</organism>
<dbReference type="Proteomes" id="UP000319462">
    <property type="component" value="Chromosome 20"/>
</dbReference>
<accession>A0A3P3Z4X5</accession>
<dbReference type="InterPro" id="IPR009944">
    <property type="entry name" value="Amastin"/>
</dbReference>
<keyword evidence="1" id="KW-0472">Membrane</keyword>
<feature type="transmembrane region" description="Helical" evidence="1">
    <location>
        <begin position="80"/>
        <end position="102"/>
    </location>
</feature>
<keyword evidence="1" id="KW-1133">Transmembrane helix</keyword>
<evidence type="ECO:0000313" key="3">
    <source>
        <dbReference type="Proteomes" id="UP000319462"/>
    </source>
</evidence>
<keyword evidence="1" id="KW-0812">Transmembrane</keyword>
<dbReference type="AlphaFoldDB" id="A0A3P3Z4X5"/>
<feature type="transmembrane region" description="Helical" evidence="1">
    <location>
        <begin position="109"/>
        <end position="133"/>
    </location>
</feature>
<dbReference type="VEuPathDB" id="TriTrypDB:LbrM.20.2390"/>
<evidence type="ECO:0000313" key="2">
    <source>
        <dbReference type="EMBL" id="SYZ65190.1"/>
    </source>
</evidence>
<proteinExistence type="predicted"/>
<feature type="transmembrane region" description="Helical" evidence="1">
    <location>
        <begin position="153"/>
        <end position="172"/>
    </location>
</feature>
<dbReference type="PANTHER" id="PTHR33297">
    <property type="entry name" value="AMASTIN-LIKE SURFACE PROTEIN-LIKE PROTEIN-RELATED"/>
    <property type="match status" value="1"/>
</dbReference>
<name>A0A3P3Z4X5_LEIBR</name>
<evidence type="ECO:0000256" key="1">
    <source>
        <dbReference type="SAM" id="Phobius"/>
    </source>
</evidence>
<dbReference type="EMBL" id="LS997619">
    <property type="protein sequence ID" value="SYZ65190.1"/>
    <property type="molecule type" value="Genomic_DNA"/>
</dbReference>